<dbReference type="SUPFAM" id="SSF55729">
    <property type="entry name" value="Acyl-CoA N-acyltransferases (Nat)"/>
    <property type="match status" value="1"/>
</dbReference>
<protein>
    <submittedName>
        <fullName evidence="4">N-acetyltransferase</fullName>
    </submittedName>
</protein>
<dbReference type="EMBL" id="BLAE01000084">
    <property type="protein sequence ID" value="GES15799.1"/>
    <property type="molecule type" value="Genomic_DNA"/>
</dbReference>
<sequence>MVEIRRIGAEDWALWRDMRLVALGDSPDSFGASLDVERGYDEATWRSRMQPGKGVQVVAFNDQPVGIVGGYLPEDDADLVELISMWVMPSARGRRIAELLVDDVLRWARELGRPTVGLFVTEGNEPARRLFERIGFSANGEREVLESNPKLYCNRMICDPRTRQQPD</sequence>
<evidence type="ECO:0000313" key="4">
    <source>
        <dbReference type="EMBL" id="GES15799.1"/>
    </source>
</evidence>
<keyword evidence="2" id="KW-0012">Acyltransferase</keyword>
<dbReference type="InterPro" id="IPR016181">
    <property type="entry name" value="Acyl_CoA_acyltransferase"/>
</dbReference>
<gene>
    <name evidence="4" type="ORF">Amac_093970</name>
</gene>
<evidence type="ECO:0000313" key="5">
    <source>
        <dbReference type="Proteomes" id="UP000331127"/>
    </source>
</evidence>
<dbReference type="PROSITE" id="PS51186">
    <property type="entry name" value="GNAT"/>
    <property type="match status" value="1"/>
</dbReference>
<dbReference type="Pfam" id="PF00583">
    <property type="entry name" value="Acetyltransf_1"/>
    <property type="match status" value="1"/>
</dbReference>
<keyword evidence="1 4" id="KW-0808">Transferase</keyword>
<proteinExistence type="predicted"/>
<dbReference type="RefSeq" id="WP_307729849.1">
    <property type="nucleotide sequence ID" value="NZ_BLAE01000084.1"/>
</dbReference>
<evidence type="ECO:0000256" key="1">
    <source>
        <dbReference type="ARBA" id="ARBA00022679"/>
    </source>
</evidence>
<feature type="domain" description="N-acetyltransferase" evidence="3">
    <location>
        <begin position="2"/>
        <end position="158"/>
    </location>
</feature>
<dbReference type="CDD" id="cd04301">
    <property type="entry name" value="NAT_SF"/>
    <property type="match status" value="1"/>
</dbReference>
<dbReference type="GO" id="GO:0016747">
    <property type="term" value="F:acyltransferase activity, transferring groups other than amino-acyl groups"/>
    <property type="evidence" value="ECO:0007669"/>
    <property type="project" value="InterPro"/>
</dbReference>
<organism evidence="4 5">
    <name type="scientific">Acrocarpospora macrocephala</name>
    <dbReference type="NCBI Taxonomy" id="150177"/>
    <lineage>
        <taxon>Bacteria</taxon>
        <taxon>Bacillati</taxon>
        <taxon>Actinomycetota</taxon>
        <taxon>Actinomycetes</taxon>
        <taxon>Streptosporangiales</taxon>
        <taxon>Streptosporangiaceae</taxon>
        <taxon>Acrocarpospora</taxon>
    </lineage>
</organism>
<dbReference type="PANTHER" id="PTHR43877">
    <property type="entry name" value="AMINOALKYLPHOSPHONATE N-ACETYLTRANSFERASE-RELATED-RELATED"/>
    <property type="match status" value="1"/>
</dbReference>
<dbReference type="AlphaFoldDB" id="A0A5M3X6N2"/>
<comment type="caution">
    <text evidence="4">The sequence shown here is derived from an EMBL/GenBank/DDBJ whole genome shotgun (WGS) entry which is preliminary data.</text>
</comment>
<dbReference type="InterPro" id="IPR050832">
    <property type="entry name" value="Bact_Acetyltransf"/>
</dbReference>
<reference evidence="4 5" key="1">
    <citation type="submission" date="2019-10" db="EMBL/GenBank/DDBJ databases">
        <title>Whole genome shotgun sequence of Acrocarpospora macrocephala NBRC 16266.</title>
        <authorList>
            <person name="Ichikawa N."/>
            <person name="Kimura A."/>
            <person name="Kitahashi Y."/>
            <person name="Komaki H."/>
            <person name="Oguchi A."/>
        </authorList>
    </citation>
    <scope>NUCLEOTIDE SEQUENCE [LARGE SCALE GENOMIC DNA]</scope>
    <source>
        <strain evidence="4 5">NBRC 16266</strain>
    </source>
</reference>
<evidence type="ECO:0000256" key="2">
    <source>
        <dbReference type="ARBA" id="ARBA00023315"/>
    </source>
</evidence>
<accession>A0A5M3X6N2</accession>
<dbReference type="Proteomes" id="UP000331127">
    <property type="component" value="Unassembled WGS sequence"/>
</dbReference>
<evidence type="ECO:0000259" key="3">
    <source>
        <dbReference type="PROSITE" id="PS51186"/>
    </source>
</evidence>
<name>A0A5M3X6N2_9ACTN</name>
<keyword evidence="5" id="KW-1185">Reference proteome</keyword>
<dbReference type="Gene3D" id="3.40.630.30">
    <property type="match status" value="1"/>
</dbReference>
<dbReference type="InterPro" id="IPR000182">
    <property type="entry name" value="GNAT_dom"/>
</dbReference>